<keyword evidence="3" id="KW-1003">Cell membrane</keyword>
<evidence type="ECO:0000256" key="7">
    <source>
        <dbReference type="SAM" id="MobiDB-lite"/>
    </source>
</evidence>
<dbReference type="RefSeq" id="WP_153760617.1">
    <property type="nucleotide sequence ID" value="NZ_CP045851.1"/>
</dbReference>
<comment type="subcellular location">
    <subcellularLocation>
        <location evidence="1">Cell membrane</location>
        <topology evidence="1">Multi-pass membrane protein</topology>
    </subcellularLocation>
</comment>
<dbReference type="PANTHER" id="PTHR43266">
    <property type="entry name" value="MACROLIDE-EFFLUX PROTEIN"/>
    <property type="match status" value="1"/>
</dbReference>
<evidence type="ECO:0000256" key="2">
    <source>
        <dbReference type="ARBA" id="ARBA00022448"/>
    </source>
</evidence>
<evidence type="ECO:0000313" key="9">
    <source>
        <dbReference type="EMBL" id="QGG96513.1"/>
    </source>
</evidence>
<feature type="transmembrane region" description="Helical" evidence="8">
    <location>
        <begin position="316"/>
        <end position="337"/>
    </location>
</feature>
<feature type="region of interest" description="Disordered" evidence="7">
    <location>
        <begin position="1"/>
        <end position="26"/>
    </location>
</feature>
<evidence type="ECO:0000313" key="10">
    <source>
        <dbReference type="Proteomes" id="UP000334019"/>
    </source>
</evidence>
<feature type="transmembrane region" description="Helical" evidence="8">
    <location>
        <begin position="180"/>
        <end position="203"/>
    </location>
</feature>
<dbReference type="Gene3D" id="1.20.1250.20">
    <property type="entry name" value="MFS general substrate transporter like domains"/>
    <property type="match status" value="1"/>
</dbReference>
<sequence length="487" mass="50266">MAEPPSTRIAAPGTRLPGDDAETEIGLDDRPRASLTELDEPGRHVRVFGSHAFFRLWLAQVVSATGDWLGLIAITALAAKVSAGSEGVAIGLVLAARIGPGFFLAPITGVFADRLDRRKLMVGCDIGRAAVLACLPFVDNVLGLVVASLVLEVFTLLWTPAKEATVPNLVPPERLASTNSLSLVAAYGTFPVGAGLFALLSRIAEALSDAPFASALRLDQDGLAFYVDSLTFLTAALIVATLSIPSPTAREKARSRRINLGAGIDDLKEGWQFAFLNPTVRAVNLGLATGLIGGGMLVPLGAVFSNEVLGEGEAGFGLLTFALGLGVCVGVLTVAALQSRLPKLQVFQAAVLAAGGSLLAAASMSSMGAALVLVAALGVCAGVVYVLGFTVLHESVDDALRGRIFGALYTLVRLCVLLSFLVGPVLAELLDGLSGRLVDRHVEILGVGIALPGVRLALWAAGAIIVGAGLLATWSVRGPEATAREET</sequence>
<accession>A0A5Q2RL02</accession>
<keyword evidence="2" id="KW-0813">Transport</keyword>
<dbReference type="AlphaFoldDB" id="A0A5Q2RL02"/>
<dbReference type="Pfam" id="PF07690">
    <property type="entry name" value="MFS_1"/>
    <property type="match status" value="1"/>
</dbReference>
<evidence type="ECO:0000256" key="5">
    <source>
        <dbReference type="ARBA" id="ARBA00022989"/>
    </source>
</evidence>
<feature type="transmembrane region" description="Helical" evidence="8">
    <location>
        <begin position="90"/>
        <end position="112"/>
    </location>
</feature>
<dbReference type="CDD" id="cd06173">
    <property type="entry name" value="MFS_MefA_like"/>
    <property type="match status" value="1"/>
</dbReference>
<proteinExistence type="predicted"/>
<protein>
    <submittedName>
        <fullName evidence="9">MFS transporter</fullName>
    </submittedName>
</protein>
<evidence type="ECO:0000256" key="4">
    <source>
        <dbReference type="ARBA" id="ARBA00022692"/>
    </source>
</evidence>
<dbReference type="InterPro" id="IPR036259">
    <property type="entry name" value="MFS_trans_sf"/>
</dbReference>
<dbReference type="PANTHER" id="PTHR43266:SF2">
    <property type="entry name" value="MAJOR FACILITATOR SUPERFAMILY (MFS) PROFILE DOMAIN-CONTAINING PROTEIN"/>
    <property type="match status" value="1"/>
</dbReference>
<dbReference type="EMBL" id="CP045851">
    <property type="protein sequence ID" value="QGG96513.1"/>
    <property type="molecule type" value="Genomic_DNA"/>
</dbReference>
<keyword evidence="5 8" id="KW-1133">Transmembrane helix</keyword>
<feature type="transmembrane region" description="Helical" evidence="8">
    <location>
        <begin position="223"/>
        <end position="244"/>
    </location>
</feature>
<dbReference type="GO" id="GO:0005886">
    <property type="term" value="C:plasma membrane"/>
    <property type="evidence" value="ECO:0007669"/>
    <property type="project" value="UniProtKB-SubCell"/>
</dbReference>
<dbReference type="SUPFAM" id="SSF103473">
    <property type="entry name" value="MFS general substrate transporter"/>
    <property type="match status" value="1"/>
</dbReference>
<keyword evidence="4 8" id="KW-0812">Transmembrane</keyword>
<feature type="transmembrane region" description="Helical" evidence="8">
    <location>
        <begin position="456"/>
        <end position="476"/>
    </location>
</feature>
<feature type="transmembrane region" description="Helical" evidence="8">
    <location>
        <begin position="282"/>
        <end position="304"/>
    </location>
</feature>
<feature type="transmembrane region" description="Helical" evidence="8">
    <location>
        <begin position="57"/>
        <end position="78"/>
    </location>
</feature>
<gene>
    <name evidence="9" type="ORF">GH723_16170</name>
</gene>
<reference evidence="9 10" key="1">
    <citation type="submission" date="2019-11" db="EMBL/GenBank/DDBJ databases">
        <authorList>
            <person name="He Y."/>
        </authorList>
    </citation>
    <scope>NUCLEOTIDE SEQUENCE [LARGE SCALE GENOMIC DNA]</scope>
    <source>
        <strain evidence="9 10">SCSIO 58843</strain>
    </source>
</reference>
<dbReference type="Proteomes" id="UP000334019">
    <property type="component" value="Chromosome"/>
</dbReference>
<organism evidence="9 10">
    <name type="scientific">Actinomarinicola tropica</name>
    <dbReference type="NCBI Taxonomy" id="2789776"/>
    <lineage>
        <taxon>Bacteria</taxon>
        <taxon>Bacillati</taxon>
        <taxon>Actinomycetota</taxon>
        <taxon>Acidimicrobiia</taxon>
        <taxon>Acidimicrobiales</taxon>
        <taxon>Iamiaceae</taxon>
        <taxon>Actinomarinicola</taxon>
    </lineage>
</organism>
<evidence type="ECO:0000256" key="6">
    <source>
        <dbReference type="ARBA" id="ARBA00023136"/>
    </source>
</evidence>
<dbReference type="KEGG" id="atq:GH723_16170"/>
<name>A0A5Q2RL02_9ACTN</name>
<evidence type="ECO:0000256" key="1">
    <source>
        <dbReference type="ARBA" id="ARBA00004651"/>
    </source>
</evidence>
<evidence type="ECO:0000256" key="8">
    <source>
        <dbReference type="SAM" id="Phobius"/>
    </source>
</evidence>
<feature type="transmembrane region" description="Helical" evidence="8">
    <location>
        <begin position="370"/>
        <end position="392"/>
    </location>
</feature>
<keyword evidence="6 8" id="KW-0472">Membrane</keyword>
<feature type="transmembrane region" description="Helical" evidence="8">
    <location>
        <begin position="344"/>
        <end position="364"/>
    </location>
</feature>
<keyword evidence="10" id="KW-1185">Reference proteome</keyword>
<feature type="transmembrane region" description="Helical" evidence="8">
    <location>
        <begin position="404"/>
        <end position="427"/>
    </location>
</feature>
<dbReference type="InterPro" id="IPR011701">
    <property type="entry name" value="MFS"/>
</dbReference>
<dbReference type="GO" id="GO:0022857">
    <property type="term" value="F:transmembrane transporter activity"/>
    <property type="evidence" value="ECO:0007669"/>
    <property type="project" value="InterPro"/>
</dbReference>
<evidence type="ECO:0000256" key="3">
    <source>
        <dbReference type="ARBA" id="ARBA00022475"/>
    </source>
</evidence>